<dbReference type="GO" id="GO:0032259">
    <property type="term" value="P:methylation"/>
    <property type="evidence" value="ECO:0007669"/>
    <property type="project" value="UniProtKB-KW"/>
</dbReference>
<dbReference type="Pfam" id="PF13649">
    <property type="entry name" value="Methyltransf_25"/>
    <property type="match status" value="1"/>
</dbReference>
<dbReference type="EMBL" id="JBBKTW010000005">
    <property type="protein sequence ID" value="MEN2989774.1"/>
    <property type="molecule type" value="Genomic_DNA"/>
</dbReference>
<keyword evidence="3" id="KW-0949">S-adenosyl-L-methionine</keyword>
<keyword evidence="1 5" id="KW-0489">Methyltransferase</keyword>
<dbReference type="InterPro" id="IPR029063">
    <property type="entry name" value="SAM-dependent_MTases_sf"/>
</dbReference>
<gene>
    <name evidence="5" type="ORF">WG926_15765</name>
</gene>
<dbReference type="RefSeq" id="WP_345937735.1">
    <property type="nucleotide sequence ID" value="NZ_JBBKTW010000005.1"/>
</dbReference>
<name>A0ABU9YLU3_9PROT</name>
<dbReference type="PANTHER" id="PTHR43464">
    <property type="entry name" value="METHYLTRANSFERASE"/>
    <property type="match status" value="1"/>
</dbReference>
<keyword evidence="6" id="KW-1185">Reference proteome</keyword>
<evidence type="ECO:0000256" key="2">
    <source>
        <dbReference type="ARBA" id="ARBA00022679"/>
    </source>
</evidence>
<dbReference type="Proteomes" id="UP001413721">
    <property type="component" value="Unassembled WGS sequence"/>
</dbReference>
<keyword evidence="2 5" id="KW-0808">Transferase</keyword>
<dbReference type="Gene3D" id="2.20.25.110">
    <property type="entry name" value="S-adenosyl-L-methionine-dependent methyltransferases"/>
    <property type="match status" value="1"/>
</dbReference>
<dbReference type="GO" id="GO:0008168">
    <property type="term" value="F:methyltransferase activity"/>
    <property type="evidence" value="ECO:0007669"/>
    <property type="project" value="UniProtKB-KW"/>
</dbReference>
<evidence type="ECO:0000259" key="4">
    <source>
        <dbReference type="Pfam" id="PF13649"/>
    </source>
</evidence>
<dbReference type="InterPro" id="IPR041698">
    <property type="entry name" value="Methyltransf_25"/>
</dbReference>
<evidence type="ECO:0000313" key="5">
    <source>
        <dbReference type="EMBL" id="MEN2989774.1"/>
    </source>
</evidence>
<evidence type="ECO:0000256" key="3">
    <source>
        <dbReference type="ARBA" id="ARBA00022691"/>
    </source>
</evidence>
<accession>A0ABU9YLU3</accession>
<dbReference type="PANTHER" id="PTHR43464:SF19">
    <property type="entry name" value="UBIQUINONE BIOSYNTHESIS O-METHYLTRANSFERASE, MITOCHONDRIAL"/>
    <property type="match status" value="1"/>
</dbReference>
<sequence length="261" mass="28520">MNQIDPSQRAAAPPYEVLARIYDHWVRDFDHGRIIDHLRRSTGIDPRGRRMLDICCGTGSLAIALADAGAEVWGIDRSPAMLARARAKAGARSGPMPRFAQADAAGSDWPAGPFDAAFCTYDSVNYLSPAELARFCANLRAVLAPGGAVVFDVNSIHKLRTVFGDSVYGEVHDDYAYVWRNRLNGAAGHIDFEIDLFMREADSGLYRRHSERHRQYLLAEDTIAAALMAAGFAPPLVSDDYGATGPTPETGRIGFLARVRP</sequence>
<dbReference type="Gene3D" id="3.40.50.150">
    <property type="entry name" value="Vaccinia Virus protein VP39"/>
    <property type="match status" value="1"/>
</dbReference>
<evidence type="ECO:0000256" key="1">
    <source>
        <dbReference type="ARBA" id="ARBA00022603"/>
    </source>
</evidence>
<comment type="caution">
    <text evidence="5">The sequence shown here is derived from an EMBL/GenBank/DDBJ whole genome shotgun (WGS) entry which is preliminary data.</text>
</comment>
<reference evidence="5 6" key="1">
    <citation type="submission" date="2024-03" db="EMBL/GenBank/DDBJ databases">
        <title>High-quality draft genome sequencing of Tistrella sp. BH-R2-4.</title>
        <authorList>
            <person name="Dong C."/>
        </authorList>
    </citation>
    <scope>NUCLEOTIDE SEQUENCE [LARGE SCALE GENOMIC DNA]</scope>
    <source>
        <strain evidence="5 6">BH-R2-4</strain>
    </source>
</reference>
<evidence type="ECO:0000313" key="6">
    <source>
        <dbReference type="Proteomes" id="UP001413721"/>
    </source>
</evidence>
<organism evidence="5 6">
    <name type="scientific">Tistrella arctica</name>
    <dbReference type="NCBI Taxonomy" id="3133430"/>
    <lineage>
        <taxon>Bacteria</taxon>
        <taxon>Pseudomonadati</taxon>
        <taxon>Pseudomonadota</taxon>
        <taxon>Alphaproteobacteria</taxon>
        <taxon>Geminicoccales</taxon>
        <taxon>Geminicoccaceae</taxon>
        <taxon>Tistrella</taxon>
    </lineage>
</organism>
<feature type="domain" description="Methyltransferase" evidence="4">
    <location>
        <begin position="52"/>
        <end position="147"/>
    </location>
</feature>
<dbReference type="CDD" id="cd02440">
    <property type="entry name" value="AdoMet_MTases"/>
    <property type="match status" value="1"/>
</dbReference>
<proteinExistence type="predicted"/>
<dbReference type="SUPFAM" id="SSF53335">
    <property type="entry name" value="S-adenosyl-L-methionine-dependent methyltransferases"/>
    <property type="match status" value="1"/>
</dbReference>
<protein>
    <submittedName>
        <fullName evidence="5">Class I SAM-dependent methyltransferase</fullName>
        <ecNumber evidence="5">2.1.1.-</ecNumber>
    </submittedName>
</protein>
<dbReference type="EC" id="2.1.1.-" evidence="5"/>